<keyword evidence="5" id="KW-1185">Reference proteome</keyword>
<dbReference type="RefSeq" id="WP_313833695.1">
    <property type="nucleotide sequence ID" value="NZ_JAQOUE010000001.1"/>
</dbReference>
<dbReference type="InterPro" id="IPR020583">
    <property type="entry name" value="Inositol_monoP_metal-BS"/>
</dbReference>
<gene>
    <name evidence="4" type="ORF">PPG34_12565</name>
</gene>
<dbReference type="Gene3D" id="3.40.190.80">
    <property type="match status" value="1"/>
</dbReference>
<dbReference type="Proteomes" id="UP001250932">
    <property type="component" value="Unassembled WGS sequence"/>
</dbReference>
<keyword evidence="1" id="KW-0479">Metal-binding</keyword>
<evidence type="ECO:0000256" key="3">
    <source>
        <dbReference type="ARBA" id="ARBA00022842"/>
    </source>
</evidence>
<dbReference type="Gene3D" id="3.30.540.10">
    <property type="entry name" value="Fructose-1,6-Bisphosphatase, subunit A, domain 1"/>
    <property type="match status" value="1"/>
</dbReference>
<dbReference type="Pfam" id="PF00459">
    <property type="entry name" value="Inositol_P"/>
    <property type="match status" value="1"/>
</dbReference>
<keyword evidence="3" id="KW-0460">Magnesium</keyword>
<evidence type="ECO:0000256" key="2">
    <source>
        <dbReference type="ARBA" id="ARBA00022801"/>
    </source>
</evidence>
<dbReference type="InterPro" id="IPR000760">
    <property type="entry name" value="Inositol_monophosphatase-like"/>
</dbReference>
<dbReference type="PANTHER" id="PTHR20854">
    <property type="entry name" value="INOSITOL MONOPHOSPHATASE"/>
    <property type="match status" value="1"/>
</dbReference>
<evidence type="ECO:0000313" key="5">
    <source>
        <dbReference type="Proteomes" id="UP001250932"/>
    </source>
</evidence>
<evidence type="ECO:0008006" key="6">
    <source>
        <dbReference type="Google" id="ProtNLM"/>
    </source>
</evidence>
<name>A0ABU3K9W5_9BACT</name>
<dbReference type="SUPFAM" id="SSF56655">
    <property type="entry name" value="Carbohydrate phosphatase"/>
    <property type="match status" value="1"/>
</dbReference>
<proteinExistence type="predicted"/>
<organism evidence="4 5">
    <name type="scientific">Candidatus Nitronereus thalassa</name>
    <dbReference type="NCBI Taxonomy" id="3020898"/>
    <lineage>
        <taxon>Bacteria</taxon>
        <taxon>Pseudomonadati</taxon>
        <taxon>Nitrospirota</taxon>
        <taxon>Nitrospiria</taxon>
        <taxon>Nitrospirales</taxon>
        <taxon>Nitrospiraceae</taxon>
        <taxon>Candidatus Nitronereus</taxon>
    </lineage>
</organism>
<protein>
    <recommendedName>
        <fullName evidence="6">Histidinol-phosphatase</fullName>
    </recommendedName>
</protein>
<reference evidence="4 5" key="1">
    <citation type="journal article" date="2023" name="ISME J.">
        <title>Cultivation and genomic characterization of novel and ubiquitous marine nitrite-oxidizing bacteria from the Nitrospirales.</title>
        <authorList>
            <person name="Mueller A.J."/>
            <person name="Daebeler A."/>
            <person name="Herbold C.W."/>
            <person name="Kirkegaard R.H."/>
            <person name="Daims H."/>
        </authorList>
    </citation>
    <scope>NUCLEOTIDE SEQUENCE [LARGE SCALE GENOMIC DNA]</scope>
    <source>
        <strain evidence="4 5">EB</strain>
    </source>
</reference>
<keyword evidence="2" id="KW-0378">Hydrolase</keyword>
<evidence type="ECO:0000313" key="4">
    <source>
        <dbReference type="EMBL" id="MDT7043185.1"/>
    </source>
</evidence>
<sequence length="261" mass="28258">MNSLDLEALCDLAVVAAQAPASQIVQWFEADHLSVERKGDGSPVTIADREAERTIRQILSDHSLASSFDILGEEFGQEKQGARYRWLIDPIDGTRSFVNRIPLFGTIVALEDSIEKKVLVGVIHLPVLQQTYSAARGLGAHCDGVALSVGPSIPLGEAFIATGDIAQFISVGCEKTYNTLAEHCPYLRTYTDCFGHALVVRGAVSAMLDPGLNPWDALATQVLVEEAGGQMIMRPSTISKKIDVLFGSSDTVEQLRTLVEF</sequence>
<dbReference type="PANTHER" id="PTHR20854:SF4">
    <property type="entry name" value="INOSITOL-1-MONOPHOSPHATASE-RELATED"/>
    <property type="match status" value="1"/>
</dbReference>
<comment type="caution">
    <text evidence="4">The sequence shown here is derived from an EMBL/GenBank/DDBJ whole genome shotgun (WGS) entry which is preliminary data.</text>
</comment>
<evidence type="ECO:0000256" key="1">
    <source>
        <dbReference type="ARBA" id="ARBA00022723"/>
    </source>
</evidence>
<accession>A0ABU3K9W5</accession>
<dbReference type="PRINTS" id="PR00377">
    <property type="entry name" value="IMPHPHTASES"/>
</dbReference>
<dbReference type="PROSITE" id="PS00629">
    <property type="entry name" value="IMP_1"/>
    <property type="match status" value="1"/>
</dbReference>
<dbReference type="EMBL" id="JAQOUE010000001">
    <property type="protein sequence ID" value="MDT7043185.1"/>
    <property type="molecule type" value="Genomic_DNA"/>
</dbReference>